<evidence type="ECO:0000313" key="2">
    <source>
        <dbReference type="Proteomes" id="UP001595690"/>
    </source>
</evidence>
<dbReference type="RefSeq" id="WP_382379673.1">
    <property type="nucleotide sequence ID" value="NZ_JBHRZI010000046.1"/>
</dbReference>
<reference evidence="2" key="1">
    <citation type="journal article" date="2019" name="Int. J. Syst. Evol. Microbiol.">
        <title>The Global Catalogue of Microorganisms (GCM) 10K type strain sequencing project: providing services to taxonomists for standard genome sequencing and annotation.</title>
        <authorList>
            <consortium name="The Broad Institute Genomics Platform"/>
            <consortium name="The Broad Institute Genome Sequencing Center for Infectious Disease"/>
            <person name="Wu L."/>
            <person name="Ma J."/>
        </authorList>
    </citation>
    <scope>NUCLEOTIDE SEQUENCE [LARGE SCALE GENOMIC DNA]</scope>
    <source>
        <strain evidence="2">CGMCC 4.7405</strain>
    </source>
</reference>
<protein>
    <submittedName>
        <fullName evidence="1">LmbU family transcriptional regulator</fullName>
    </submittedName>
</protein>
<comment type="caution">
    <text evidence="1">The sequence shown here is derived from an EMBL/GenBank/DDBJ whole genome shotgun (WGS) entry which is preliminary data.</text>
</comment>
<dbReference type="EMBL" id="JBHRZI010000046">
    <property type="protein sequence ID" value="MFC3898198.1"/>
    <property type="molecule type" value="Genomic_DNA"/>
</dbReference>
<evidence type="ECO:0000313" key="1">
    <source>
        <dbReference type="EMBL" id="MFC3898198.1"/>
    </source>
</evidence>
<dbReference type="NCBIfam" id="NF038070">
    <property type="entry name" value="LmbU_fam_TF"/>
    <property type="match status" value="1"/>
</dbReference>
<organism evidence="1 2">
    <name type="scientific">Lentzea rhizosphaerae</name>
    <dbReference type="NCBI Taxonomy" id="2041025"/>
    <lineage>
        <taxon>Bacteria</taxon>
        <taxon>Bacillati</taxon>
        <taxon>Actinomycetota</taxon>
        <taxon>Actinomycetes</taxon>
        <taxon>Pseudonocardiales</taxon>
        <taxon>Pseudonocardiaceae</taxon>
        <taxon>Lentzea</taxon>
    </lineage>
</organism>
<keyword evidence="2" id="KW-1185">Reference proteome</keyword>
<gene>
    <name evidence="1" type="ORF">ACFOWZ_42600</name>
</gene>
<accession>A0ABV8C7Y1</accession>
<dbReference type="Proteomes" id="UP001595690">
    <property type="component" value="Unassembled WGS sequence"/>
</dbReference>
<proteinExistence type="predicted"/>
<name>A0ABV8C7Y1_9PSEU</name>
<dbReference type="InterPro" id="IPR049735">
    <property type="entry name" value="NovE/LmbU-like"/>
</dbReference>
<sequence>MLPDLPAVDGVEIRSNGLLLPQGMPFGAWECIGQFVLNAAESVTWWIGDLLVYGQDAFGDRYEQAIARTSLDYQTLRNYAWIAKKFPVSRRRDKLSFGHHSEVAALVESEQDVWLERAERLGWSRNELRRRLRAARNARLMGGTEQRQPLTQAVNLQVSVRQHERWREAAEQMNCSIDHWIVETLDEAAGIRSE</sequence>